<dbReference type="NCBIfam" id="TIGR00135">
    <property type="entry name" value="gatC"/>
    <property type="match status" value="1"/>
</dbReference>
<keyword evidence="8" id="KW-1185">Reference proteome</keyword>
<dbReference type="AlphaFoldDB" id="K0AU99"/>
<evidence type="ECO:0000313" key="8">
    <source>
        <dbReference type="Proteomes" id="UP000006094"/>
    </source>
</evidence>
<keyword evidence="6" id="KW-0175">Coiled coil</keyword>
<reference evidence="7 8" key="1">
    <citation type="journal article" date="2012" name="PLoS ONE">
        <title>The purine-utilizing bacterium Clostridium acidurici 9a: a genome-guided metabolic reconsideration.</title>
        <authorList>
            <person name="Hartwich K."/>
            <person name="Poehlein A."/>
            <person name="Daniel R."/>
        </authorList>
    </citation>
    <scope>NUCLEOTIDE SEQUENCE [LARGE SCALE GENOMIC DNA]</scope>
    <source>
        <strain evidence="8">ATCC 7906 / DSM 604 / BCRC 14475 / CIP 104303 / KCTC 5404 / NCIMB 10678 / 9a</strain>
    </source>
</reference>
<dbReference type="InterPro" id="IPR003837">
    <property type="entry name" value="GatC"/>
</dbReference>
<dbReference type="EC" id="6.3.5.7" evidence="7"/>
<dbReference type="KEGG" id="cad:Curi_c03130"/>
<dbReference type="PANTHER" id="PTHR15004:SF0">
    <property type="entry name" value="GLUTAMYL-TRNA(GLN) AMIDOTRANSFERASE SUBUNIT C, MITOCHONDRIAL"/>
    <property type="match status" value="1"/>
</dbReference>
<comment type="catalytic activity">
    <reaction evidence="5">
        <text>L-glutamyl-tRNA(Gln) + L-glutamine + ATP + H2O = L-glutaminyl-tRNA(Gln) + L-glutamate + ADP + phosphate + H(+)</text>
        <dbReference type="Rhea" id="RHEA:17521"/>
        <dbReference type="Rhea" id="RHEA-COMP:9681"/>
        <dbReference type="Rhea" id="RHEA-COMP:9684"/>
        <dbReference type="ChEBI" id="CHEBI:15377"/>
        <dbReference type="ChEBI" id="CHEBI:15378"/>
        <dbReference type="ChEBI" id="CHEBI:29985"/>
        <dbReference type="ChEBI" id="CHEBI:30616"/>
        <dbReference type="ChEBI" id="CHEBI:43474"/>
        <dbReference type="ChEBI" id="CHEBI:58359"/>
        <dbReference type="ChEBI" id="CHEBI:78520"/>
        <dbReference type="ChEBI" id="CHEBI:78521"/>
        <dbReference type="ChEBI" id="CHEBI:456216"/>
    </reaction>
</comment>
<proteinExistence type="inferred from homology"/>
<dbReference type="GO" id="GO:0070681">
    <property type="term" value="P:glutaminyl-tRNAGln biosynthesis via transamidation"/>
    <property type="evidence" value="ECO:0007669"/>
    <property type="project" value="TreeGrafter"/>
</dbReference>
<dbReference type="STRING" id="1128398.Curi_c03130"/>
<accession>K0AU99</accession>
<gene>
    <name evidence="7" type="primary">gatC</name>
    <name evidence="7" type="ordered locus">Curi_c03130</name>
</gene>
<dbReference type="HOGENOM" id="CLU_105899_6_1_9"/>
<dbReference type="GO" id="GO:0006450">
    <property type="term" value="P:regulation of translational fidelity"/>
    <property type="evidence" value="ECO:0007669"/>
    <property type="project" value="InterPro"/>
</dbReference>
<evidence type="ECO:0000256" key="6">
    <source>
        <dbReference type="SAM" id="Coils"/>
    </source>
</evidence>
<keyword evidence="7" id="KW-0436">Ligase</keyword>
<evidence type="ECO:0000313" key="7">
    <source>
        <dbReference type="EMBL" id="AFS77393.1"/>
    </source>
</evidence>
<comment type="function">
    <text evidence="3">Allows the formation of correctly charged Asn-tRNA(Asn) or Gln-tRNA(Gln) through the transamidation of misacylated Asp-tRNA(Asn) or Glu-tRNA(Gln) in organisms which lack either or both of asparaginyl-tRNA or glutaminyl-tRNA synthetases. The reaction takes place in the presence of glutamine and ATP through an activated phospho-Asp-tRNA(Asn) or phospho-Glu-tRNA(Gln).</text>
</comment>
<name>K0AU99_GOTA9</name>
<evidence type="ECO:0000256" key="1">
    <source>
        <dbReference type="ARBA" id="ARBA00010757"/>
    </source>
</evidence>
<dbReference type="EMBL" id="CP003326">
    <property type="protein sequence ID" value="AFS77393.1"/>
    <property type="molecule type" value="Genomic_DNA"/>
</dbReference>
<evidence type="ECO:0000256" key="3">
    <source>
        <dbReference type="ARBA" id="ARBA00024799"/>
    </source>
</evidence>
<sequence length="106" mass="12466">MKGVTTSNMTKEDIKNLAQVAKLELNETELEEYYKDFNDLLKNIDKIKEIDLDKKIEDCNDRFNNSGNMEEFLREDKVLESMKREDILSNTIDVENGYIKVLARKE</sequence>
<organism evidence="7 8">
    <name type="scientific">Gottschalkia acidurici (strain ATCC 7906 / DSM 604 / BCRC 14475 / CIP 104303 / KCTC 5404 / NCIMB 10678 / 9a)</name>
    <name type="common">Clostridium acidurici</name>
    <dbReference type="NCBI Taxonomy" id="1128398"/>
    <lineage>
        <taxon>Bacteria</taxon>
        <taxon>Bacillati</taxon>
        <taxon>Bacillota</taxon>
        <taxon>Tissierellia</taxon>
        <taxon>Tissierellales</taxon>
        <taxon>Gottschalkiaceae</taxon>
        <taxon>Gottschalkia</taxon>
    </lineage>
</organism>
<dbReference type="GO" id="GO:0050566">
    <property type="term" value="F:asparaginyl-tRNA synthase (glutamine-hydrolyzing) activity"/>
    <property type="evidence" value="ECO:0007669"/>
    <property type="project" value="RHEA"/>
</dbReference>
<comment type="similarity">
    <text evidence="1">Belongs to the GatC family.</text>
</comment>
<evidence type="ECO:0000256" key="2">
    <source>
        <dbReference type="ARBA" id="ARBA00011123"/>
    </source>
</evidence>
<dbReference type="Gene3D" id="1.10.20.60">
    <property type="entry name" value="Glu-tRNAGln amidotransferase C subunit, N-terminal domain"/>
    <property type="match status" value="1"/>
</dbReference>
<dbReference type="GO" id="GO:0050567">
    <property type="term" value="F:glutaminyl-tRNA synthase (glutamine-hydrolyzing) activity"/>
    <property type="evidence" value="ECO:0007669"/>
    <property type="project" value="UniProtKB-EC"/>
</dbReference>
<dbReference type="SUPFAM" id="SSF141000">
    <property type="entry name" value="Glu-tRNAGln amidotransferase C subunit"/>
    <property type="match status" value="1"/>
</dbReference>
<comment type="catalytic activity">
    <reaction evidence="4">
        <text>L-aspartyl-tRNA(Asn) + L-glutamine + ATP + H2O = L-asparaginyl-tRNA(Asn) + L-glutamate + ADP + phosphate + 2 H(+)</text>
        <dbReference type="Rhea" id="RHEA:14513"/>
        <dbReference type="Rhea" id="RHEA-COMP:9674"/>
        <dbReference type="Rhea" id="RHEA-COMP:9677"/>
        <dbReference type="ChEBI" id="CHEBI:15377"/>
        <dbReference type="ChEBI" id="CHEBI:15378"/>
        <dbReference type="ChEBI" id="CHEBI:29985"/>
        <dbReference type="ChEBI" id="CHEBI:30616"/>
        <dbReference type="ChEBI" id="CHEBI:43474"/>
        <dbReference type="ChEBI" id="CHEBI:58359"/>
        <dbReference type="ChEBI" id="CHEBI:78515"/>
        <dbReference type="ChEBI" id="CHEBI:78516"/>
        <dbReference type="ChEBI" id="CHEBI:456216"/>
    </reaction>
</comment>
<dbReference type="InterPro" id="IPR036113">
    <property type="entry name" value="Asp/Glu-ADT_sf_sub_c"/>
</dbReference>
<protein>
    <submittedName>
        <fullName evidence="7">Aspartyl/glutamyl-tRNA(Asn/Gln) amidotransferase subunit C</fullName>
        <ecNumber evidence="7">6.3.5.7</ecNumber>
    </submittedName>
</protein>
<feature type="coiled-coil region" evidence="6">
    <location>
        <begin position="11"/>
        <end position="50"/>
    </location>
</feature>
<dbReference type="PANTHER" id="PTHR15004">
    <property type="entry name" value="GLUTAMYL-TRNA(GLN) AMIDOTRANSFERASE SUBUNIT C, MITOCHONDRIAL"/>
    <property type="match status" value="1"/>
</dbReference>
<comment type="subunit">
    <text evidence="2">Heterotrimer of A, B and C subunits.</text>
</comment>
<dbReference type="Pfam" id="PF02686">
    <property type="entry name" value="GatC"/>
    <property type="match status" value="1"/>
</dbReference>
<evidence type="ECO:0000256" key="5">
    <source>
        <dbReference type="ARBA" id="ARBA00047913"/>
    </source>
</evidence>
<evidence type="ECO:0000256" key="4">
    <source>
        <dbReference type="ARBA" id="ARBA00047380"/>
    </source>
</evidence>
<dbReference type="Proteomes" id="UP000006094">
    <property type="component" value="Chromosome"/>
</dbReference>